<accession>A0A9X2YKH5</accession>
<organism evidence="2 3">
    <name type="scientific">Mycolicibacterium rufum</name>
    <dbReference type="NCBI Taxonomy" id="318424"/>
    <lineage>
        <taxon>Bacteria</taxon>
        <taxon>Bacillati</taxon>
        <taxon>Actinomycetota</taxon>
        <taxon>Actinomycetes</taxon>
        <taxon>Mycobacteriales</taxon>
        <taxon>Mycobacteriaceae</taxon>
        <taxon>Mycolicibacterium</taxon>
    </lineage>
</organism>
<reference evidence="2" key="2">
    <citation type="journal article" date="2022" name="BMC Genomics">
        <title>Comparative genome analysis of mycobacteria focusing on tRNA and non-coding RNA.</title>
        <authorList>
            <person name="Behra P.R.K."/>
            <person name="Pettersson B.M.F."/>
            <person name="Ramesh M."/>
            <person name="Das S."/>
            <person name="Dasgupta S."/>
            <person name="Kirsebom L.A."/>
        </authorList>
    </citation>
    <scope>NUCLEOTIDE SEQUENCE</scope>
    <source>
        <strain evidence="2">DSM 45406</strain>
    </source>
</reference>
<feature type="region of interest" description="Disordered" evidence="1">
    <location>
        <begin position="318"/>
        <end position="476"/>
    </location>
</feature>
<gene>
    <name evidence="2" type="ORF">H7H73_32310</name>
</gene>
<protein>
    <recommendedName>
        <fullName evidence="4">PE-PGRS family protein</fullName>
    </recommendedName>
</protein>
<proteinExistence type="predicted"/>
<reference evidence="2" key="1">
    <citation type="submission" date="2020-07" db="EMBL/GenBank/DDBJ databases">
        <authorList>
            <person name="Pettersson B.M.F."/>
            <person name="Behra P.R.K."/>
            <person name="Ramesh M."/>
            <person name="Das S."/>
            <person name="Dasgupta S."/>
            <person name="Kirsebom L.A."/>
        </authorList>
    </citation>
    <scope>NUCLEOTIDE SEQUENCE</scope>
    <source>
        <strain evidence="2">DSM 45406</strain>
    </source>
</reference>
<evidence type="ECO:0000313" key="2">
    <source>
        <dbReference type="EMBL" id="MCV7074256.1"/>
    </source>
</evidence>
<comment type="caution">
    <text evidence="2">The sequence shown here is derived from an EMBL/GenBank/DDBJ whole genome shotgun (WGS) entry which is preliminary data.</text>
</comment>
<name>A0A9X2YKH5_9MYCO</name>
<feature type="compositionally biased region" description="Pro residues" evidence="1">
    <location>
        <begin position="386"/>
        <end position="410"/>
    </location>
</feature>
<feature type="compositionally biased region" description="Low complexity" evidence="1">
    <location>
        <begin position="376"/>
        <end position="385"/>
    </location>
</feature>
<feature type="compositionally biased region" description="Basic residues" evidence="1">
    <location>
        <begin position="466"/>
        <end position="476"/>
    </location>
</feature>
<feature type="compositionally biased region" description="Low complexity" evidence="1">
    <location>
        <begin position="326"/>
        <end position="336"/>
    </location>
</feature>
<evidence type="ECO:0008006" key="4">
    <source>
        <dbReference type="Google" id="ProtNLM"/>
    </source>
</evidence>
<feature type="compositionally biased region" description="Pro residues" evidence="1">
    <location>
        <begin position="360"/>
        <end position="375"/>
    </location>
</feature>
<evidence type="ECO:0000256" key="1">
    <source>
        <dbReference type="SAM" id="MobiDB-lite"/>
    </source>
</evidence>
<dbReference type="Proteomes" id="UP001140272">
    <property type="component" value="Unassembled WGS sequence"/>
</dbReference>
<dbReference type="EMBL" id="JACKRN010001051">
    <property type="protein sequence ID" value="MCV7074256.1"/>
    <property type="molecule type" value="Genomic_DNA"/>
</dbReference>
<feature type="compositionally biased region" description="Low complexity" evidence="1">
    <location>
        <begin position="412"/>
        <end position="424"/>
    </location>
</feature>
<dbReference type="AlphaFoldDB" id="A0A9X2YKH5"/>
<evidence type="ECO:0000313" key="3">
    <source>
        <dbReference type="Proteomes" id="UP001140272"/>
    </source>
</evidence>
<sequence length="476" mass="48310">MHIAVRPPLATAVALVGAGAIALSPIQPSLPDVAAVRVSEAAVHLVAQPNPLALWSEVIAGAIENAGGLGQEVLSDPVPVLRQLLKNQFGYLGTVGDAGKGIITGLAEYFSPDNPFGLQAGIRDAVTQIQAGQIAAGFSTLTSTIIAGPLVVGVGLPLLTSGLLQIPVTIAQNVAAVVGAVFDNATIVPLLTAAIAPIIAPINAFGQSVQDVVEALGAGNLLDALTAVINVPARLVGAVLNGYTDVNGSFTPGLLTVSDNPFGAGLLQSVFVNLPRAIAAALGADTTTATAKVAAADAVATPVSEAVATVTLAVPAVHSASETTESDPAAVSSPDASETDADASVEVQPAEDAADERPPPTRPPTTPATTPPMTRPNPRTASTPPTTRPPVRTPTPMPRTPLTPTPPRTPARPRALRTPAPRRPVTARRPNRSGSAGPSRERGGPAARVSAWRHAGGPVGVVDQRHVRHRVRGVDR</sequence>